<evidence type="ECO:0000313" key="10">
    <source>
        <dbReference type="EMBL" id="TPP65770.1"/>
    </source>
</evidence>
<comment type="catalytic activity">
    <reaction evidence="8">
        <text>uridine + ATP = UMP + ADP + H(+)</text>
        <dbReference type="Rhea" id="RHEA:16825"/>
        <dbReference type="ChEBI" id="CHEBI:15378"/>
        <dbReference type="ChEBI" id="CHEBI:16704"/>
        <dbReference type="ChEBI" id="CHEBI:30616"/>
        <dbReference type="ChEBI" id="CHEBI:57865"/>
        <dbReference type="ChEBI" id="CHEBI:456216"/>
        <dbReference type="EC" id="2.7.1.48"/>
    </reaction>
</comment>
<dbReference type="InterPro" id="IPR027417">
    <property type="entry name" value="P-loop_NTPase"/>
</dbReference>
<dbReference type="SUPFAM" id="SSF52540">
    <property type="entry name" value="P-loop containing nucleoside triphosphate hydrolases"/>
    <property type="match status" value="1"/>
</dbReference>
<dbReference type="PRINTS" id="PR00988">
    <property type="entry name" value="URIDINKINASE"/>
</dbReference>
<dbReference type="UniPathway" id="UPA00574">
    <property type="reaction ID" value="UER00637"/>
</dbReference>
<evidence type="ECO:0000259" key="9">
    <source>
        <dbReference type="Pfam" id="PF00485"/>
    </source>
</evidence>
<evidence type="ECO:0000256" key="3">
    <source>
        <dbReference type="ARBA" id="ARBA00012137"/>
    </source>
</evidence>
<proteinExistence type="inferred from homology"/>
<evidence type="ECO:0000256" key="1">
    <source>
        <dbReference type="ARBA" id="ARBA00004690"/>
    </source>
</evidence>
<evidence type="ECO:0000256" key="8">
    <source>
        <dbReference type="ARBA" id="ARBA00048909"/>
    </source>
</evidence>
<keyword evidence="4" id="KW-0808">Transferase</keyword>
<evidence type="ECO:0000256" key="4">
    <source>
        <dbReference type="ARBA" id="ARBA00022679"/>
    </source>
</evidence>
<dbReference type="PANTHER" id="PTHR10285">
    <property type="entry name" value="URIDINE KINASE"/>
    <property type="match status" value="1"/>
</dbReference>
<dbReference type="Pfam" id="PF00485">
    <property type="entry name" value="PRK"/>
    <property type="match status" value="1"/>
</dbReference>
<dbReference type="CDD" id="cd02023">
    <property type="entry name" value="UMPK"/>
    <property type="match status" value="1"/>
</dbReference>
<evidence type="ECO:0000256" key="7">
    <source>
        <dbReference type="ARBA" id="ARBA00047436"/>
    </source>
</evidence>
<comment type="similarity">
    <text evidence="2">Belongs to the uridine kinase family.</text>
</comment>
<dbReference type="Proteomes" id="UP000316759">
    <property type="component" value="Unassembled WGS sequence"/>
</dbReference>
<dbReference type="EC" id="2.7.1.48" evidence="3"/>
<dbReference type="AlphaFoldDB" id="A0A504Z958"/>
<gene>
    <name evidence="10" type="ORF">FGIG_02958</name>
</gene>
<dbReference type="InterPro" id="IPR000764">
    <property type="entry name" value="Uridine_kinase-like"/>
</dbReference>
<name>A0A504Z958_FASGI</name>
<keyword evidence="11" id="KW-1185">Reference proteome</keyword>
<dbReference type="STRING" id="46835.A0A504Z958"/>
<keyword evidence="6 10" id="KW-0418">Kinase</keyword>
<comment type="caution">
    <text evidence="10">The sequence shown here is derived from an EMBL/GenBank/DDBJ whole genome shotgun (WGS) entry which is preliminary data.</text>
</comment>
<dbReference type="Gene3D" id="3.40.50.300">
    <property type="entry name" value="P-loop containing nucleotide triphosphate hydrolases"/>
    <property type="match status" value="1"/>
</dbReference>
<protein>
    <recommendedName>
        <fullName evidence="3">uridine/cytidine kinase</fullName>
        <ecNumber evidence="3">2.7.1.48</ecNumber>
    </recommendedName>
</protein>
<organism evidence="10 11">
    <name type="scientific">Fasciola gigantica</name>
    <name type="common">Giant liver fluke</name>
    <dbReference type="NCBI Taxonomy" id="46835"/>
    <lineage>
        <taxon>Eukaryota</taxon>
        <taxon>Metazoa</taxon>
        <taxon>Spiralia</taxon>
        <taxon>Lophotrochozoa</taxon>
        <taxon>Platyhelminthes</taxon>
        <taxon>Trematoda</taxon>
        <taxon>Digenea</taxon>
        <taxon>Plagiorchiida</taxon>
        <taxon>Echinostomata</taxon>
        <taxon>Echinostomatoidea</taxon>
        <taxon>Fasciolidae</taxon>
        <taxon>Fasciola</taxon>
    </lineage>
</organism>
<dbReference type="GO" id="GO:0004849">
    <property type="term" value="F:uridine kinase activity"/>
    <property type="evidence" value="ECO:0007669"/>
    <property type="project" value="UniProtKB-EC"/>
</dbReference>
<dbReference type="OrthoDB" id="10257085at2759"/>
<dbReference type="GO" id="GO:0005524">
    <property type="term" value="F:ATP binding"/>
    <property type="evidence" value="ECO:0007669"/>
    <property type="project" value="InterPro"/>
</dbReference>
<reference evidence="10 11" key="1">
    <citation type="submission" date="2019-04" db="EMBL/GenBank/DDBJ databases">
        <title>Annotation for the trematode Fasciola gigantica.</title>
        <authorList>
            <person name="Choi Y.-J."/>
        </authorList>
    </citation>
    <scope>NUCLEOTIDE SEQUENCE [LARGE SCALE GENOMIC DNA]</scope>
    <source>
        <strain evidence="10">Uganda_cow_1</strain>
    </source>
</reference>
<dbReference type="InterPro" id="IPR006083">
    <property type="entry name" value="PRK/URK"/>
</dbReference>
<sequence length="170" mass="19665">MDSYYKPLTPEDRANVENYNFDHPNASDIDLLYHHLLRLRSGKSIEVPEYDFVTHSRTSKTKTLYGANVIIVEGILAFYSPQVTKVSRLNFQLMDLKVFVDTDADERLGRRLRRDISERGRDVKSVLDQYTRFVKPSYEQFIAPSMAQADIIIPRGKILEKNTIIIIIIA</sequence>
<evidence type="ECO:0000256" key="6">
    <source>
        <dbReference type="ARBA" id="ARBA00022777"/>
    </source>
</evidence>
<dbReference type="NCBIfam" id="NF004018">
    <property type="entry name" value="PRK05480.1"/>
    <property type="match status" value="1"/>
</dbReference>
<feature type="domain" description="Phosphoribulokinase/uridine kinase" evidence="9">
    <location>
        <begin position="1"/>
        <end position="157"/>
    </location>
</feature>
<dbReference type="EMBL" id="SUNJ01002701">
    <property type="protein sequence ID" value="TPP65770.1"/>
    <property type="molecule type" value="Genomic_DNA"/>
</dbReference>
<evidence type="ECO:0000256" key="5">
    <source>
        <dbReference type="ARBA" id="ARBA00022741"/>
    </source>
</evidence>
<evidence type="ECO:0000256" key="2">
    <source>
        <dbReference type="ARBA" id="ARBA00005408"/>
    </source>
</evidence>
<accession>A0A504Z958</accession>
<comment type="pathway">
    <text evidence="1">Pyrimidine metabolism; UMP biosynthesis via salvage pathway; UMP from uridine: step 1/1.</text>
</comment>
<dbReference type="GO" id="GO:0044206">
    <property type="term" value="P:UMP salvage"/>
    <property type="evidence" value="ECO:0007669"/>
    <property type="project" value="UniProtKB-UniPathway"/>
</dbReference>
<keyword evidence="5" id="KW-0547">Nucleotide-binding</keyword>
<comment type="catalytic activity">
    <reaction evidence="7">
        <text>cytidine + ATP = CMP + ADP + H(+)</text>
        <dbReference type="Rhea" id="RHEA:24674"/>
        <dbReference type="ChEBI" id="CHEBI:15378"/>
        <dbReference type="ChEBI" id="CHEBI:17562"/>
        <dbReference type="ChEBI" id="CHEBI:30616"/>
        <dbReference type="ChEBI" id="CHEBI:60377"/>
        <dbReference type="ChEBI" id="CHEBI:456216"/>
        <dbReference type="EC" id="2.7.1.48"/>
    </reaction>
</comment>
<evidence type="ECO:0000313" key="11">
    <source>
        <dbReference type="Proteomes" id="UP000316759"/>
    </source>
</evidence>